<dbReference type="GO" id="GO:0005634">
    <property type="term" value="C:nucleus"/>
    <property type="evidence" value="ECO:0007669"/>
    <property type="project" value="TreeGrafter"/>
</dbReference>
<feature type="region of interest" description="Disordered" evidence="1">
    <location>
        <begin position="613"/>
        <end position="665"/>
    </location>
</feature>
<feature type="region of interest" description="Disordered" evidence="1">
    <location>
        <begin position="442"/>
        <end position="486"/>
    </location>
</feature>
<gene>
    <name evidence="2" type="ORF">P8C59_002693</name>
</gene>
<feature type="region of interest" description="Disordered" evidence="1">
    <location>
        <begin position="301"/>
        <end position="358"/>
    </location>
</feature>
<dbReference type="Pfam" id="PF08613">
    <property type="entry name" value="Cyclin"/>
    <property type="match status" value="1"/>
</dbReference>
<reference evidence="2" key="1">
    <citation type="journal article" date="2023" name="Mol. Plant Microbe Interact.">
        <title>Elucidating the Obligate Nature and Biological Capacity of an Invasive Fungal Corn Pathogen.</title>
        <authorList>
            <person name="MacCready J.S."/>
            <person name="Roggenkamp E.M."/>
            <person name="Gdanetz K."/>
            <person name="Chilvers M.I."/>
        </authorList>
    </citation>
    <scope>NUCLEOTIDE SEQUENCE</scope>
    <source>
        <strain evidence="2">PM02</strain>
    </source>
</reference>
<dbReference type="GO" id="GO:0019901">
    <property type="term" value="F:protein kinase binding"/>
    <property type="evidence" value="ECO:0007669"/>
    <property type="project" value="InterPro"/>
</dbReference>
<dbReference type="Gene3D" id="1.10.472.10">
    <property type="entry name" value="Cyclin-like"/>
    <property type="match status" value="1"/>
</dbReference>
<dbReference type="PANTHER" id="PTHR15615:SF118">
    <property type="entry name" value="CYCLIN, HYPOTHETICAL (EUROFUNG)"/>
    <property type="match status" value="1"/>
</dbReference>
<dbReference type="GO" id="GO:0000307">
    <property type="term" value="C:cyclin-dependent protein kinase holoenzyme complex"/>
    <property type="evidence" value="ECO:0007669"/>
    <property type="project" value="TreeGrafter"/>
</dbReference>
<feature type="compositionally biased region" description="Low complexity" evidence="1">
    <location>
        <begin position="442"/>
        <end position="455"/>
    </location>
</feature>
<protein>
    <submittedName>
        <fullName evidence="2">Uncharacterized protein</fullName>
    </submittedName>
</protein>
<feature type="compositionally biased region" description="Pro residues" evidence="1">
    <location>
        <begin position="642"/>
        <end position="656"/>
    </location>
</feature>
<feature type="region of interest" description="Disordered" evidence="1">
    <location>
        <begin position="373"/>
        <end position="404"/>
    </location>
</feature>
<name>A0AAD9HZX4_9PEZI</name>
<feature type="compositionally biased region" description="Polar residues" evidence="1">
    <location>
        <begin position="324"/>
        <end position="339"/>
    </location>
</feature>
<dbReference type="InterPro" id="IPR013922">
    <property type="entry name" value="Cyclin_PHO80-like"/>
</dbReference>
<feature type="compositionally biased region" description="Low complexity" evidence="1">
    <location>
        <begin position="623"/>
        <end position="641"/>
    </location>
</feature>
<feature type="region of interest" description="Disordered" evidence="1">
    <location>
        <begin position="44"/>
        <end position="108"/>
    </location>
</feature>
<feature type="compositionally biased region" description="Low complexity" evidence="1">
    <location>
        <begin position="87"/>
        <end position="100"/>
    </location>
</feature>
<feature type="compositionally biased region" description="Polar residues" evidence="1">
    <location>
        <begin position="347"/>
        <end position="358"/>
    </location>
</feature>
<dbReference type="InterPro" id="IPR036915">
    <property type="entry name" value="Cyclin-like_sf"/>
</dbReference>
<evidence type="ECO:0000313" key="3">
    <source>
        <dbReference type="Proteomes" id="UP001217918"/>
    </source>
</evidence>
<dbReference type="Proteomes" id="UP001217918">
    <property type="component" value="Unassembled WGS sequence"/>
</dbReference>
<dbReference type="AlphaFoldDB" id="A0AAD9HZX4"/>
<sequence>MGTAYQVPNLASYDSRPLHYSYSVPQAGRPAFVDPLFSSSPARAPYLHQLPPQPQTSQSYRPTAASSLSLSQPAASRANTRPSSPISSRTMSAASTSTTAVDSGNSGGALSERDAAMVVHSLQIPKCISPSGGNLSGFAAEVTALFWFESTKIIETAEQMDSLSAGTPVWPLSKNAVASAHFRKWVHTVLSTTQVTQNVILLALLFIYRLKIKNPSVNGRPGSEYRLLTVALMLGNKFLDDNTYTNKTWADVSGISVTEIHVMEVEFLSNMRYSLLASKEHWEDWLAKLARFKQYIDRAQLPPKSVSPTPSPTHRQFVSPLPSPTGNGPTLHPTPQSFHCNPYSPMSAAQTGNGSSQRLAVSHVMNNAVSPSPLALRPVEYGGNARKRGYPEEDPGDTTPAKRVNYGAQSGYFTQRQQPTQAQPPPQPVPAAQLGMLPQHQAIQQQVQHHMAAQQPRPIPAPKHQHHQPHQHQPHAPPRLSVPNLTINTNTYAPQQASALSLPPLVPGTRAMSTVYAYPGSSPIEAATAAYSHHAAAASGVHTPIAHSPSVYLQQRPSPYKPVRYVNTLLHPPPSAFLQQYHLCGGGAAPVPPANMHYQPLGRRNDVRTGVVPEFIVGPPPHQQQQQQYRGVPQQQQQPPQTTRPPMHPQPRPMPMQQPHYQGSY</sequence>
<dbReference type="CDD" id="cd20557">
    <property type="entry name" value="CYCLIN_ScPCL1-like"/>
    <property type="match status" value="1"/>
</dbReference>
<comment type="caution">
    <text evidence="2">The sequence shown here is derived from an EMBL/GenBank/DDBJ whole genome shotgun (WGS) entry which is preliminary data.</text>
</comment>
<dbReference type="PANTHER" id="PTHR15615">
    <property type="match status" value="1"/>
</dbReference>
<proteinExistence type="predicted"/>
<feature type="compositionally biased region" description="Low complexity" evidence="1">
    <location>
        <begin position="64"/>
        <end position="78"/>
    </location>
</feature>
<dbReference type="GO" id="GO:0016538">
    <property type="term" value="F:cyclin-dependent protein serine/threonine kinase regulator activity"/>
    <property type="evidence" value="ECO:0007669"/>
    <property type="project" value="TreeGrafter"/>
</dbReference>
<dbReference type="SUPFAM" id="SSF47954">
    <property type="entry name" value="Cyclin-like"/>
    <property type="match status" value="1"/>
</dbReference>
<evidence type="ECO:0000256" key="1">
    <source>
        <dbReference type="SAM" id="MobiDB-lite"/>
    </source>
</evidence>
<organism evidence="2 3">
    <name type="scientific">Phyllachora maydis</name>
    <dbReference type="NCBI Taxonomy" id="1825666"/>
    <lineage>
        <taxon>Eukaryota</taxon>
        <taxon>Fungi</taxon>
        <taxon>Dikarya</taxon>
        <taxon>Ascomycota</taxon>
        <taxon>Pezizomycotina</taxon>
        <taxon>Sordariomycetes</taxon>
        <taxon>Sordariomycetidae</taxon>
        <taxon>Phyllachorales</taxon>
        <taxon>Phyllachoraceae</taxon>
        <taxon>Phyllachora</taxon>
    </lineage>
</organism>
<feature type="compositionally biased region" description="Basic residues" evidence="1">
    <location>
        <begin position="463"/>
        <end position="473"/>
    </location>
</feature>
<accession>A0AAD9HZX4</accession>
<evidence type="ECO:0000313" key="2">
    <source>
        <dbReference type="EMBL" id="KAK2068019.1"/>
    </source>
</evidence>
<dbReference type="EMBL" id="JAQQPM010000002">
    <property type="protein sequence ID" value="KAK2068019.1"/>
    <property type="molecule type" value="Genomic_DNA"/>
</dbReference>
<keyword evidence="3" id="KW-1185">Reference proteome</keyword>